<protein>
    <recommendedName>
        <fullName evidence="4">Transposase</fullName>
    </recommendedName>
</protein>
<dbReference type="AlphaFoldDB" id="A0A3A5MI88"/>
<accession>A0A3A5MI88</accession>
<reference evidence="2 3" key="1">
    <citation type="submission" date="2018-09" db="EMBL/GenBank/DDBJ databases">
        <title>Novel species of Cryobacterium.</title>
        <authorList>
            <person name="Liu Q."/>
            <person name="Xin Y.-H."/>
        </authorList>
    </citation>
    <scope>NUCLEOTIDE SEQUENCE [LARGE SCALE GENOMIC DNA]</scope>
    <source>
        <strain evidence="2 3">Hh39</strain>
    </source>
</reference>
<gene>
    <name evidence="2" type="ORF">D6T64_05365</name>
</gene>
<sequence length="132" mass="14518">MTNTSPGPRAGGPKSRRTFTPAQKLDLLAGYEDAVLRNGGGAYLRKEGIYSSQMTEWRKLRDAGVLAGRNPGEKIGRLTPEQAEIARLRRQLAVTQRRLGITEVALGIMGKAHELLEEISKGSHDDTPPKRR</sequence>
<organism evidence="2 3">
    <name type="scientific">Cryobacterium melibiosiphilum</name>
    <dbReference type="NCBI Taxonomy" id="995039"/>
    <lineage>
        <taxon>Bacteria</taxon>
        <taxon>Bacillati</taxon>
        <taxon>Actinomycetota</taxon>
        <taxon>Actinomycetes</taxon>
        <taxon>Micrococcales</taxon>
        <taxon>Microbacteriaceae</taxon>
        <taxon>Cryobacterium</taxon>
    </lineage>
</organism>
<dbReference type="RefSeq" id="WP_119972781.1">
    <property type="nucleotide sequence ID" value="NZ_JBHSQA010000022.1"/>
</dbReference>
<evidence type="ECO:0008006" key="4">
    <source>
        <dbReference type="Google" id="ProtNLM"/>
    </source>
</evidence>
<evidence type="ECO:0000313" key="2">
    <source>
        <dbReference type="EMBL" id="RJT89890.1"/>
    </source>
</evidence>
<evidence type="ECO:0000256" key="1">
    <source>
        <dbReference type="SAM" id="MobiDB-lite"/>
    </source>
</evidence>
<dbReference type="Proteomes" id="UP000272015">
    <property type="component" value="Unassembled WGS sequence"/>
</dbReference>
<dbReference type="OrthoDB" id="52928at2"/>
<evidence type="ECO:0000313" key="3">
    <source>
        <dbReference type="Proteomes" id="UP000272015"/>
    </source>
</evidence>
<keyword evidence="3" id="KW-1185">Reference proteome</keyword>
<feature type="region of interest" description="Disordered" evidence="1">
    <location>
        <begin position="1"/>
        <end position="21"/>
    </location>
</feature>
<proteinExistence type="predicted"/>
<comment type="caution">
    <text evidence="2">The sequence shown here is derived from an EMBL/GenBank/DDBJ whole genome shotgun (WGS) entry which is preliminary data.</text>
</comment>
<dbReference type="EMBL" id="QZVS01000067">
    <property type="protein sequence ID" value="RJT89890.1"/>
    <property type="molecule type" value="Genomic_DNA"/>
</dbReference>
<name>A0A3A5MI88_9MICO</name>